<dbReference type="InterPro" id="IPR043164">
    <property type="entry name" value="Ribosomal_uL10-like_insert_sf"/>
</dbReference>
<dbReference type="Proteomes" id="UP000077266">
    <property type="component" value="Unassembled WGS sequence"/>
</dbReference>
<evidence type="ECO:0000256" key="2">
    <source>
        <dbReference type="ARBA" id="ARBA00008889"/>
    </source>
</evidence>
<sequence>MPRSKKAKVVSLTKVGKKTKENKTGHIEQLQECADKYKLCYVFEVANMRNSHLKDVRQRWKDTGRIFFGRNTVIAKALGSTEADEHKPGLHKLAKHLNGPVGVFFTDHDAGETEAWFAHYEQLDFARAGNKATKDVTIDAGPIMQRSSDPPEPFQHTMEPQLRKLGLSTRLERGVPTLDQPHVVCRKGDVLTAEQAQILKLIGERLATFRARLLARWSAESTAVVQLADATQQGEPEIDDVAEMQD</sequence>
<protein>
    <recommendedName>
        <fullName evidence="6">Ribosome assembly factor mrt4</fullName>
    </recommendedName>
</protein>
<gene>
    <name evidence="8" type="ORF">EXIGLDRAFT_735218</name>
</gene>
<evidence type="ECO:0000256" key="4">
    <source>
        <dbReference type="ARBA" id="ARBA00022490"/>
    </source>
</evidence>
<dbReference type="PANTHER" id="PTHR45841:SF1">
    <property type="entry name" value="MRNA TURNOVER PROTEIN 4 HOMOLOG"/>
    <property type="match status" value="1"/>
</dbReference>
<proteinExistence type="inferred from homology"/>
<dbReference type="GO" id="GO:0005737">
    <property type="term" value="C:cytoplasm"/>
    <property type="evidence" value="ECO:0007669"/>
    <property type="project" value="UniProtKB-SubCell"/>
</dbReference>
<dbReference type="InterPro" id="IPR001790">
    <property type="entry name" value="Ribosomal_uL10"/>
</dbReference>
<dbReference type="CDD" id="cd05796">
    <property type="entry name" value="Ribosomal_P0_like"/>
    <property type="match status" value="1"/>
</dbReference>
<dbReference type="SUPFAM" id="SSF160369">
    <property type="entry name" value="Ribosomal protein L10-like"/>
    <property type="match status" value="1"/>
</dbReference>
<dbReference type="STRING" id="1314781.A0A165JY15"/>
<dbReference type="AlphaFoldDB" id="A0A165JY15"/>
<evidence type="ECO:0000313" key="9">
    <source>
        <dbReference type="Proteomes" id="UP000077266"/>
    </source>
</evidence>
<dbReference type="FunCoup" id="A0A165JY15">
    <property type="interactions" value="778"/>
</dbReference>
<dbReference type="PANTHER" id="PTHR45841">
    <property type="entry name" value="MRNA TURNOVER PROTEIN 4 MRTO4"/>
    <property type="match status" value="1"/>
</dbReference>
<dbReference type="Pfam" id="PF17777">
    <property type="entry name" value="RL10P_insert"/>
    <property type="match status" value="1"/>
</dbReference>
<name>A0A165JY15_EXIGL</name>
<dbReference type="Pfam" id="PF00466">
    <property type="entry name" value="Ribosomal_L10"/>
    <property type="match status" value="1"/>
</dbReference>
<dbReference type="InterPro" id="IPR043141">
    <property type="entry name" value="Ribosomal_uL10-like_sf"/>
</dbReference>
<comment type="subunit">
    <text evidence="3 6">Associates with the pre-60S ribosomal particle.</text>
</comment>
<feature type="domain" description="Large ribosomal subunit protein uL10-like insertion" evidence="7">
    <location>
        <begin position="126"/>
        <end position="203"/>
    </location>
</feature>
<dbReference type="GO" id="GO:0006364">
    <property type="term" value="P:rRNA processing"/>
    <property type="evidence" value="ECO:0007669"/>
    <property type="project" value="TreeGrafter"/>
</dbReference>
<dbReference type="FunFam" id="3.90.105.20:FF:000003">
    <property type="entry name" value="Ribosome assembly factor mrt4"/>
    <property type="match status" value="1"/>
</dbReference>
<evidence type="ECO:0000256" key="1">
    <source>
        <dbReference type="ARBA" id="ARBA00004046"/>
    </source>
</evidence>
<keyword evidence="4 6" id="KW-0963">Cytoplasm</keyword>
<dbReference type="InterPro" id="IPR040637">
    <property type="entry name" value="Ribosomal_uL10-like_insert"/>
</dbReference>
<dbReference type="Gene3D" id="3.90.105.20">
    <property type="match status" value="1"/>
</dbReference>
<evidence type="ECO:0000259" key="7">
    <source>
        <dbReference type="Pfam" id="PF17777"/>
    </source>
</evidence>
<dbReference type="GO" id="GO:0000956">
    <property type="term" value="P:nuclear-transcribed mRNA catabolic process"/>
    <property type="evidence" value="ECO:0007669"/>
    <property type="project" value="TreeGrafter"/>
</dbReference>
<keyword evidence="6" id="KW-0690">Ribosome biogenesis</keyword>
<keyword evidence="5 6" id="KW-0539">Nucleus</keyword>
<dbReference type="GO" id="GO:0030687">
    <property type="term" value="C:preribosome, large subunit precursor"/>
    <property type="evidence" value="ECO:0007669"/>
    <property type="project" value="TreeGrafter"/>
</dbReference>
<reference evidence="8 9" key="1">
    <citation type="journal article" date="2016" name="Mol. Biol. Evol.">
        <title>Comparative Genomics of Early-Diverging Mushroom-Forming Fungi Provides Insights into the Origins of Lignocellulose Decay Capabilities.</title>
        <authorList>
            <person name="Nagy L.G."/>
            <person name="Riley R."/>
            <person name="Tritt A."/>
            <person name="Adam C."/>
            <person name="Daum C."/>
            <person name="Floudas D."/>
            <person name="Sun H."/>
            <person name="Yadav J.S."/>
            <person name="Pangilinan J."/>
            <person name="Larsson K.H."/>
            <person name="Matsuura K."/>
            <person name="Barry K."/>
            <person name="Labutti K."/>
            <person name="Kuo R."/>
            <person name="Ohm R.A."/>
            <person name="Bhattacharya S.S."/>
            <person name="Shirouzu T."/>
            <person name="Yoshinaga Y."/>
            <person name="Martin F.M."/>
            <person name="Grigoriev I.V."/>
            <person name="Hibbett D.S."/>
        </authorList>
    </citation>
    <scope>NUCLEOTIDE SEQUENCE [LARGE SCALE GENOMIC DNA]</scope>
    <source>
        <strain evidence="8 9">HHB12029</strain>
    </source>
</reference>
<dbReference type="OrthoDB" id="10262308at2759"/>
<comment type="similarity">
    <text evidence="2 6">Belongs to the universal ribosomal protein uL10 family.</text>
</comment>
<evidence type="ECO:0000256" key="6">
    <source>
        <dbReference type="RuleBase" id="RU364039"/>
    </source>
</evidence>
<dbReference type="GO" id="GO:0005730">
    <property type="term" value="C:nucleolus"/>
    <property type="evidence" value="ECO:0007669"/>
    <property type="project" value="UniProtKB-SubCell"/>
</dbReference>
<keyword evidence="9" id="KW-1185">Reference proteome</keyword>
<evidence type="ECO:0000256" key="3">
    <source>
        <dbReference type="ARBA" id="ARBA00011117"/>
    </source>
</evidence>
<comment type="subcellular location">
    <subcellularLocation>
        <location evidence="6">Cytoplasm</location>
    </subcellularLocation>
    <subcellularLocation>
        <location evidence="6">Nucleus</location>
        <location evidence="6">Nucleolus</location>
    </subcellularLocation>
</comment>
<dbReference type="FunFam" id="3.30.70.1730:FF:000005">
    <property type="entry name" value="Ribosome assembly factor mrt4"/>
    <property type="match status" value="1"/>
</dbReference>
<dbReference type="InterPro" id="IPR033867">
    <property type="entry name" value="Mrt4"/>
</dbReference>
<evidence type="ECO:0000313" key="8">
    <source>
        <dbReference type="EMBL" id="KZV95503.1"/>
    </source>
</evidence>
<dbReference type="InParanoid" id="A0A165JY15"/>
<organism evidence="8 9">
    <name type="scientific">Exidia glandulosa HHB12029</name>
    <dbReference type="NCBI Taxonomy" id="1314781"/>
    <lineage>
        <taxon>Eukaryota</taxon>
        <taxon>Fungi</taxon>
        <taxon>Dikarya</taxon>
        <taxon>Basidiomycota</taxon>
        <taxon>Agaricomycotina</taxon>
        <taxon>Agaricomycetes</taxon>
        <taxon>Auriculariales</taxon>
        <taxon>Exidiaceae</taxon>
        <taxon>Exidia</taxon>
    </lineage>
</organism>
<dbReference type="InterPro" id="IPR051742">
    <property type="entry name" value="Ribosome_Assembly_uL10"/>
</dbReference>
<dbReference type="GO" id="GO:0003723">
    <property type="term" value="F:RNA binding"/>
    <property type="evidence" value="ECO:0007669"/>
    <property type="project" value="TreeGrafter"/>
</dbReference>
<accession>A0A165JY15</accession>
<evidence type="ECO:0000256" key="5">
    <source>
        <dbReference type="ARBA" id="ARBA00023242"/>
    </source>
</evidence>
<comment type="function">
    <text evidence="1 6">Component of the ribosome assembly machinery. Nuclear paralog of the ribosomal protein P0, it binds pre-60S subunits at an early stage of assembly in the nucleolus, and is replaced by P0 in cytoplasmic pre-60S subunits and mature 80S ribosomes.</text>
</comment>
<dbReference type="EMBL" id="KV425956">
    <property type="protein sequence ID" value="KZV95503.1"/>
    <property type="molecule type" value="Genomic_DNA"/>
</dbReference>
<dbReference type="GO" id="GO:0000027">
    <property type="term" value="P:ribosomal large subunit assembly"/>
    <property type="evidence" value="ECO:0007669"/>
    <property type="project" value="InterPro"/>
</dbReference>
<dbReference type="Gene3D" id="3.30.70.1730">
    <property type="match status" value="1"/>
</dbReference>